<evidence type="ECO:0000313" key="3">
    <source>
        <dbReference type="Proteomes" id="UP000799118"/>
    </source>
</evidence>
<sequence>MPFLPHNPAVRPSEKALIDNFRASLDGIKLEDCTTCFEQGFDLGLNGGDECSRCWKDKEGTKKWSAANKVHPAHEIPPCLKGLTEIEEMLIACVKPLMQVRYTKG</sequence>
<evidence type="ECO:0000259" key="1">
    <source>
        <dbReference type="Pfam" id="PF20209"/>
    </source>
</evidence>
<proteinExistence type="predicted"/>
<dbReference type="OrthoDB" id="432234at2759"/>
<reference evidence="2" key="1">
    <citation type="journal article" date="2019" name="Environ. Microbiol.">
        <title>Fungal ecological strategies reflected in gene transcription - a case study of two litter decomposers.</title>
        <authorList>
            <person name="Barbi F."/>
            <person name="Kohler A."/>
            <person name="Barry K."/>
            <person name="Baskaran P."/>
            <person name="Daum C."/>
            <person name="Fauchery L."/>
            <person name="Ihrmark K."/>
            <person name="Kuo A."/>
            <person name="LaButti K."/>
            <person name="Lipzen A."/>
            <person name="Morin E."/>
            <person name="Grigoriev I.V."/>
            <person name="Henrissat B."/>
            <person name="Lindahl B."/>
            <person name="Martin F."/>
        </authorList>
    </citation>
    <scope>NUCLEOTIDE SEQUENCE</scope>
    <source>
        <strain evidence="2">JB14</strain>
    </source>
</reference>
<gene>
    <name evidence="2" type="ORF">BT96DRAFT_829428</name>
</gene>
<feature type="non-terminal residue" evidence="2">
    <location>
        <position position="105"/>
    </location>
</feature>
<evidence type="ECO:0000313" key="2">
    <source>
        <dbReference type="EMBL" id="KAE9393323.1"/>
    </source>
</evidence>
<feature type="domain" description="DUF6570" evidence="1">
    <location>
        <begin position="61"/>
        <end position="101"/>
    </location>
</feature>
<protein>
    <recommendedName>
        <fullName evidence="1">DUF6570 domain-containing protein</fullName>
    </recommendedName>
</protein>
<dbReference type="InterPro" id="IPR046700">
    <property type="entry name" value="DUF6570"/>
</dbReference>
<accession>A0A6A4H6H9</accession>
<organism evidence="2 3">
    <name type="scientific">Gymnopus androsaceus JB14</name>
    <dbReference type="NCBI Taxonomy" id="1447944"/>
    <lineage>
        <taxon>Eukaryota</taxon>
        <taxon>Fungi</taxon>
        <taxon>Dikarya</taxon>
        <taxon>Basidiomycota</taxon>
        <taxon>Agaricomycotina</taxon>
        <taxon>Agaricomycetes</taxon>
        <taxon>Agaricomycetidae</taxon>
        <taxon>Agaricales</taxon>
        <taxon>Marasmiineae</taxon>
        <taxon>Omphalotaceae</taxon>
        <taxon>Gymnopus</taxon>
    </lineage>
</organism>
<dbReference type="EMBL" id="ML769575">
    <property type="protein sequence ID" value="KAE9393323.1"/>
    <property type="molecule type" value="Genomic_DNA"/>
</dbReference>
<keyword evidence="3" id="KW-1185">Reference proteome</keyword>
<dbReference type="Pfam" id="PF20209">
    <property type="entry name" value="DUF6570"/>
    <property type="match status" value="1"/>
</dbReference>
<dbReference type="Proteomes" id="UP000799118">
    <property type="component" value="Unassembled WGS sequence"/>
</dbReference>
<name>A0A6A4H6H9_9AGAR</name>
<dbReference type="AlphaFoldDB" id="A0A6A4H6H9"/>